<keyword evidence="3" id="KW-1185">Reference proteome</keyword>
<evidence type="ECO:0000256" key="1">
    <source>
        <dbReference type="SAM" id="Phobius"/>
    </source>
</evidence>
<sequence>MSAIEIADRVVWVLGGVALGLVAGVFAARWPRLPTFANPTGGSPRSLILGAAFGLPAGVAATLAVKSTDSAWLILTGAILAYIGLVDLRRFSIPLFGLVLLAMSILPELILSGEPVEGLATGLVLALVLETLRRLGGRQGLGAGDVVLAGLLGVLANWRLAPLMIAAAALAPLTIQAVTRRRGPTPFGFWLCLAGVAVLTLQTIGFAQP</sequence>
<proteinExistence type="predicted"/>
<evidence type="ECO:0000313" key="2">
    <source>
        <dbReference type="EMBL" id="MDQ0465749.1"/>
    </source>
</evidence>
<dbReference type="Proteomes" id="UP001228905">
    <property type="component" value="Unassembled WGS sequence"/>
</dbReference>
<feature type="transmembrane region" description="Helical" evidence="1">
    <location>
        <begin position="47"/>
        <end position="65"/>
    </location>
</feature>
<reference evidence="2 3" key="1">
    <citation type="submission" date="2023-07" db="EMBL/GenBank/DDBJ databases">
        <title>Genomic Encyclopedia of Type Strains, Phase IV (KMG-IV): sequencing the most valuable type-strain genomes for metagenomic binning, comparative biology and taxonomic classification.</title>
        <authorList>
            <person name="Goeker M."/>
        </authorList>
    </citation>
    <scope>NUCLEOTIDE SEQUENCE [LARGE SCALE GENOMIC DNA]</scope>
    <source>
        <strain evidence="2 3">DSM 18695</strain>
    </source>
</reference>
<feature type="transmembrane region" description="Helical" evidence="1">
    <location>
        <begin position="6"/>
        <end position="27"/>
    </location>
</feature>
<keyword evidence="1" id="KW-1133">Transmembrane helix</keyword>
<comment type="caution">
    <text evidence="2">The sequence shown here is derived from an EMBL/GenBank/DDBJ whole genome shotgun (WGS) entry which is preliminary data.</text>
</comment>
<dbReference type="RefSeq" id="WP_307351338.1">
    <property type="nucleotide sequence ID" value="NZ_JAUSVS010000008.1"/>
</dbReference>
<protein>
    <submittedName>
        <fullName evidence="2">Prepilin signal peptidase PulO-like enzyme (Type II secretory pathway)</fullName>
    </submittedName>
</protein>
<dbReference type="EMBL" id="JAUSVS010000008">
    <property type="protein sequence ID" value="MDQ0465749.1"/>
    <property type="molecule type" value="Genomic_DNA"/>
</dbReference>
<keyword evidence="1" id="KW-0812">Transmembrane</keyword>
<name>A0ABU0IXG8_9CAUL</name>
<keyword evidence="1" id="KW-0472">Membrane</keyword>
<feature type="transmembrane region" description="Helical" evidence="1">
    <location>
        <begin position="95"/>
        <end position="112"/>
    </location>
</feature>
<accession>A0ABU0IXG8</accession>
<feature type="transmembrane region" description="Helical" evidence="1">
    <location>
        <begin position="187"/>
        <end position="207"/>
    </location>
</feature>
<evidence type="ECO:0000313" key="3">
    <source>
        <dbReference type="Proteomes" id="UP001228905"/>
    </source>
</evidence>
<feature type="transmembrane region" description="Helical" evidence="1">
    <location>
        <begin position="147"/>
        <end position="175"/>
    </location>
</feature>
<feature type="transmembrane region" description="Helical" evidence="1">
    <location>
        <begin position="71"/>
        <end position="88"/>
    </location>
</feature>
<organism evidence="2 3">
    <name type="scientific">Caulobacter ginsengisoli</name>
    <dbReference type="NCBI Taxonomy" id="400775"/>
    <lineage>
        <taxon>Bacteria</taxon>
        <taxon>Pseudomonadati</taxon>
        <taxon>Pseudomonadota</taxon>
        <taxon>Alphaproteobacteria</taxon>
        <taxon>Caulobacterales</taxon>
        <taxon>Caulobacteraceae</taxon>
        <taxon>Caulobacter</taxon>
    </lineage>
</organism>
<gene>
    <name evidence="2" type="ORF">QO010_003541</name>
</gene>